<dbReference type="NCBIfam" id="TIGR01976">
    <property type="entry name" value="am_tr_V_VC1184"/>
    <property type="match status" value="1"/>
</dbReference>
<dbReference type="Pfam" id="PF00266">
    <property type="entry name" value="Aminotran_5"/>
    <property type="match status" value="1"/>
</dbReference>
<dbReference type="OrthoDB" id="7592443at2"/>
<dbReference type="Proteomes" id="UP000295172">
    <property type="component" value="Unassembled WGS sequence"/>
</dbReference>
<dbReference type="Gene3D" id="3.90.1150.10">
    <property type="entry name" value="Aspartate Aminotransferase, domain 1"/>
    <property type="match status" value="1"/>
</dbReference>
<dbReference type="InterPro" id="IPR015422">
    <property type="entry name" value="PyrdxlP-dep_Trfase_small"/>
</dbReference>
<dbReference type="PANTHER" id="PTHR43586">
    <property type="entry name" value="CYSTEINE DESULFURASE"/>
    <property type="match status" value="1"/>
</dbReference>
<dbReference type="InterPro" id="IPR000192">
    <property type="entry name" value="Aminotrans_V_dom"/>
</dbReference>
<dbReference type="EMBL" id="SMKR01000005">
    <property type="protein sequence ID" value="TDD30140.1"/>
    <property type="molecule type" value="Genomic_DNA"/>
</dbReference>
<evidence type="ECO:0000259" key="1">
    <source>
        <dbReference type="Pfam" id="PF00266"/>
    </source>
</evidence>
<dbReference type="InterPro" id="IPR015421">
    <property type="entry name" value="PyrdxlP-dep_Trfase_major"/>
</dbReference>
<organism evidence="2 3">
    <name type="scientific">Kribbella turkmenica</name>
    <dbReference type="NCBI Taxonomy" id="2530375"/>
    <lineage>
        <taxon>Bacteria</taxon>
        <taxon>Bacillati</taxon>
        <taxon>Actinomycetota</taxon>
        <taxon>Actinomycetes</taxon>
        <taxon>Propionibacteriales</taxon>
        <taxon>Kribbellaceae</taxon>
        <taxon>Kribbella</taxon>
    </lineage>
</organism>
<reference evidence="2 3" key="1">
    <citation type="submission" date="2019-02" db="EMBL/GenBank/DDBJ databases">
        <title>Draft genome sequences of novel Actinobacteria.</title>
        <authorList>
            <person name="Sahin N."/>
            <person name="Ay H."/>
            <person name="Saygin H."/>
        </authorList>
    </citation>
    <scope>NUCLEOTIDE SEQUENCE [LARGE SCALE GENOMIC DNA]</scope>
    <source>
        <strain evidence="2 3">16K104</strain>
    </source>
</reference>
<evidence type="ECO:0000313" key="2">
    <source>
        <dbReference type="EMBL" id="TDD30140.1"/>
    </source>
</evidence>
<feature type="domain" description="Aminotransferase class V" evidence="1">
    <location>
        <begin position="23"/>
        <end position="387"/>
    </location>
</feature>
<protein>
    <submittedName>
        <fullName evidence="2">Cysteine desulfurase-like protein</fullName>
    </submittedName>
</protein>
<gene>
    <name evidence="2" type="ORF">E1218_02325</name>
</gene>
<evidence type="ECO:0000313" key="3">
    <source>
        <dbReference type="Proteomes" id="UP000295172"/>
    </source>
</evidence>
<dbReference type="SUPFAM" id="SSF53383">
    <property type="entry name" value="PLP-dependent transferases"/>
    <property type="match status" value="1"/>
</dbReference>
<sequence>MGVFDVVAVRKQFPALDEGAAHFDGPGGSQTPQSVADAVAATMTSALANRGTLTAAERRADETVVAARQATADLLGTDPRGIVFGRSMTQLTYDFSRTLAKTWRPGDEVVVTRLDHDANVRPWVQAAASVGATIRWLSFDPETSELDDVAPLLDERTRLVAVTGASNLIGTRPDTEGIADLVHQAGALLYVDGVHLTAHVPVDAAYADFYVCSPYKFFGPHLGALTASPELLGSLTPDKLAPATDVVPERFELGTLPYELLAGTTAAVDFLAGLGGTGATRRERLQSSLKLVEKHEDGLRDQLERRLAAIPGITLYGRAARRTPTLLFTVGGWTPAAVAERLAAVGVNAPAGSFYAYEPARHLGLGAAGAVRVGLAPYTDQSDVDRLVAAVESLDAVSTD</sequence>
<dbReference type="AlphaFoldDB" id="A0A4R4XH81"/>
<name>A0A4R4XH81_9ACTN</name>
<dbReference type="RefSeq" id="WP_132315686.1">
    <property type="nucleotide sequence ID" value="NZ_SMKR01000005.1"/>
</dbReference>
<keyword evidence="3" id="KW-1185">Reference proteome</keyword>
<comment type="caution">
    <text evidence="2">The sequence shown here is derived from an EMBL/GenBank/DDBJ whole genome shotgun (WGS) entry which is preliminary data.</text>
</comment>
<dbReference type="InterPro" id="IPR011340">
    <property type="entry name" value="Cys_dSase-rel"/>
</dbReference>
<accession>A0A4R4XH81</accession>
<dbReference type="PANTHER" id="PTHR43586:SF21">
    <property type="entry name" value="PYRIDOXAL PHOSPHATE (PLP)-DEPENDENT ASPARTATE AMINOTRANSFERASE SUPERFAMILY"/>
    <property type="match status" value="1"/>
</dbReference>
<dbReference type="Gene3D" id="3.40.640.10">
    <property type="entry name" value="Type I PLP-dependent aspartate aminotransferase-like (Major domain)"/>
    <property type="match status" value="1"/>
</dbReference>
<proteinExistence type="predicted"/>
<dbReference type="InterPro" id="IPR015424">
    <property type="entry name" value="PyrdxlP-dep_Trfase"/>
</dbReference>